<proteinExistence type="predicted"/>
<protein>
    <submittedName>
        <fullName evidence="2">SlyX family protein</fullName>
    </submittedName>
</protein>
<gene>
    <name evidence="2" type="ORF">L9S41_05625</name>
</gene>
<dbReference type="PANTHER" id="PTHR36508">
    <property type="entry name" value="PROTEIN SLYX"/>
    <property type="match status" value="1"/>
</dbReference>
<name>A0ABY5ZP11_9BACT</name>
<dbReference type="RefSeq" id="WP_260749249.1">
    <property type="nucleotide sequence ID" value="NZ_CP092109.1"/>
</dbReference>
<dbReference type="InterPro" id="IPR007236">
    <property type="entry name" value="SlyX"/>
</dbReference>
<organism evidence="2 3">
    <name type="scientific">Geoalkalibacter halelectricus</name>
    <dbReference type="NCBI Taxonomy" id="2847045"/>
    <lineage>
        <taxon>Bacteria</taxon>
        <taxon>Pseudomonadati</taxon>
        <taxon>Thermodesulfobacteriota</taxon>
        <taxon>Desulfuromonadia</taxon>
        <taxon>Desulfuromonadales</taxon>
        <taxon>Geoalkalibacteraceae</taxon>
        <taxon>Geoalkalibacter</taxon>
    </lineage>
</organism>
<feature type="coiled-coil region" evidence="1">
    <location>
        <begin position="22"/>
        <end position="56"/>
    </location>
</feature>
<dbReference type="PANTHER" id="PTHR36508:SF1">
    <property type="entry name" value="PROTEIN SLYX"/>
    <property type="match status" value="1"/>
</dbReference>
<evidence type="ECO:0000256" key="1">
    <source>
        <dbReference type="SAM" id="Coils"/>
    </source>
</evidence>
<keyword evidence="3" id="KW-1185">Reference proteome</keyword>
<dbReference type="Gene3D" id="1.20.5.340">
    <property type="match status" value="1"/>
</dbReference>
<accession>A0ABY5ZP11</accession>
<dbReference type="Pfam" id="PF04102">
    <property type="entry name" value="SlyX"/>
    <property type="match status" value="1"/>
</dbReference>
<dbReference type="EMBL" id="CP092109">
    <property type="protein sequence ID" value="UWZ80882.1"/>
    <property type="molecule type" value="Genomic_DNA"/>
</dbReference>
<reference evidence="2" key="1">
    <citation type="journal article" date="2022" name="Environ. Microbiol.">
        <title>Geoalkalibacter halelectricus SAP #1 sp. nov. possessing extracellular electron transfer and mineral#reducing capabilities from a haloalkaline environment.</title>
        <authorList>
            <person name="Yadav S."/>
            <person name="Singh R."/>
            <person name="Sundharam S.S."/>
            <person name="Chaudhary S."/>
            <person name="Krishnamurthi S."/>
            <person name="Patil S.A."/>
        </authorList>
    </citation>
    <scope>NUCLEOTIDE SEQUENCE</scope>
    <source>
        <strain evidence="2">SAP-1</strain>
    </source>
</reference>
<dbReference type="Proteomes" id="UP001060414">
    <property type="component" value="Chromosome"/>
</dbReference>
<keyword evidence="1" id="KW-0175">Coiled coil</keyword>
<evidence type="ECO:0000313" key="2">
    <source>
        <dbReference type="EMBL" id="UWZ80882.1"/>
    </source>
</evidence>
<sequence>MQDLQERLLALETRQAYQERMVDELNQVVTECNGRIRELEGDLRALRRRLARLSEPGTSAIPTAMPDS</sequence>
<evidence type="ECO:0000313" key="3">
    <source>
        <dbReference type="Proteomes" id="UP001060414"/>
    </source>
</evidence>